<dbReference type="EMBL" id="CP023344">
    <property type="protein sequence ID" value="ATC63484.1"/>
    <property type="molecule type" value="Genomic_DNA"/>
</dbReference>
<keyword evidence="2" id="KW-1185">Reference proteome</keyword>
<gene>
    <name evidence="1" type="ORF">CMV30_05670</name>
</gene>
<dbReference type="Proteomes" id="UP000217265">
    <property type="component" value="Chromosome"/>
</dbReference>
<dbReference type="KEGG" id="vbh:CMV30_05670"/>
<evidence type="ECO:0000313" key="1">
    <source>
        <dbReference type="EMBL" id="ATC63484.1"/>
    </source>
</evidence>
<protein>
    <submittedName>
        <fullName evidence="1">Uncharacterized protein</fullName>
    </submittedName>
</protein>
<organism evidence="1 2">
    <name type="scientific">Nibricoccus aquaticus</name>
    <dbReference type="NCBI Taxonomy" id="2576891"/>
    <lineage>
        <taxon>Bacteria</taxon>
        <taxon>Pseudomonadati</taxon>
        <taxon>Verrucomicrobiota</taxon>
        <taxon>Opitutia</taxon>
        <taxon>Opitutales</taxon>
        <taxon>Opitutaceae</taxon>
        <taxon>Nibricoccus</taxon>
    </lineage>
</organism>
<sequence length="163" mass="18372">MAAEKKEEYADCLDIGFMPEAAVSEPVLLQTDYAAILSFSAVREKADGTYEDVGYGVLEFDSCSLTKFGYPNDEALAGHPLYERGLSCYGVFEVKNSTWIRLMTEQNRVAFPGTPESNERHFIVTFHESTFECIARGVHASLSSKPYAELFDEIRMRVFKQAR</sequence>
<evidence type="ECO:0000313" key="2">
    <source>
        <dbReference type="Proteomes" id="UP000217265"/>
    </source>
</evidence>
<name>A0A290Q4S0_9BACT</name>
<accession>A0A290Q4S0</accession>
<proteinExistence type="predicted"/>
<reference evidence="1 2" key="1">
    <citation type="submission" date="2017-09" db="EMBL/GenBank/DDBJ databases">
        <title>Complete genome sequence of Verrucomicrobial strain HZ-65, isolated from freshwater.</title>
        <authorList>
            <person name="Choi A."/>
        </authorList>
    </citation>
    <scope>NUCLEOTIDE SEQUENCE [LARGE SCALE GENOMIC DNA]</scope>
    <source>
        <strain evidence="1 2">HZ-65</strain>
    </source>
</reference>
<dbReference type="AlphaFoldDB" id="A0A290Q4S0"/>